<dbReference type="EMBL" id="CAJHUC010000886">
    <property type="protein sequence ID" value="CAD7698803.1"/>
    <property type="molecule type" value="Genomic_DNA"/>
</dbReference>
<organism evidence="1 2">
    <name type="scientific">Ostreobium quekettii</name>
    <dbReference type="NCBI Taxonomy" id="121088"/>
    <lineage>
        <taxon>Eukaryota</taxon>
        <taxon>Viridiplantae</taxon>
        <taxon>Chlorophyta</taxon>
        <taxon>core chlorophytes</taxon>
        <taxon>Ulvophyceae</taxon>
        <taxon>TCBD clade</taxon>
        <taxon>Bryopsidales</taxon>
        <taxon>Ostreobineae</taxon>
        <taxon>Ostreobiaceae</taxon>
        <taxon>Ostreobium</taxon>
    </lineage>
</organism>
<accession>A0A8S1IVG0</accession>
<name>A0A8S1IVG0_9CHLO</name>
<gene>
    <name evidence="1" type="ORF">OSTQU699_LOCUS4162</name>
</gene>
<sequence>MALVSRLRACSELCQWLAALGQGSTTNLVGAVRCADQDGSGQPTPLDAALVLPHRLLSLLFLPAAPYRRCGAPQYGGWRQASPHRGVDPCGCGEGEHDFRHPQSAFNMPTTGGSQANGGRCVEGLGGRLVAASQNADETSREGVLDYLEEEASQSERGGMGGGAGTARRHWTTTADGTSKECWLAGDSPLSDCGTRDWRQDGVVRGLGAVNGISLLDDGHRDLRSQERFLESLMASRFPENEAAIRARFDKTWLAMRDALQDNIIFHCPDLPFTRLFRKARRREEFRNAIRLLSGTNASS</sequence>
<keyword evidence="2" id="KW-1185">Reference proteome</keyword>
<proteinExistence type="predicted"/>
<dbReference type="Proteomes" id="UP000708148">
    <property type="component" value="Unassembled WGS sequence"/>
</dbReference>
<protein>
    <submittedName>
        <fullName evidence="1">Uncharacterized protein</fullName>
    </submittedName>
</protein>
<reference evidence="1" key="1">
    <citation type="submission" date="2020-12" db="EMBL/GenBank/DDBJ databases">
        <authorList>
            <person name="Iha C."/>
        </authorList>
    </citation>
    <scope>NUCLEOTIDE SEQUENCE</scope>
</reference>
<dbReference type="AlphaFoldDB" id="A0A8S1IVG0"/>
<comment type="caution">
    <text evidence="1">The sequence shown here is derived from an EMBL/GenBank/DDBJ whole genome shotgun (WGS) entry which is preliminary data.</text>
</comment>
<evidence type="ECO:0000313" key="1">
    <source>
        <dbReference type="EMBL" id="CAD7698803.1"/>
    </source>
</evidence>
<evidence type="ECO:0000313" key="2">
    <source>
        <dbReference type="Proteomes" id="UP000708148"/>
    </source>
</evidence>